<dbReference type="EMBL" id="QPFP01000018">
    <property type="protein sequence ID" value="TEB31485.1"/>
    <property type="molecule type" value="Genomic_DNA"/>
</dbReference>
<feature type="compositionally biased region" description="Pro residues" evidence="1">
    <location>
        <begin position="517"/>
        <end position="533"/>
    </location>
</feature>
<feature type="signal peptide" evidence="2">
    <location>
        <begin position="1"/>
        <end position="19"/>
    </location>
</feature>
<evidence type="ECO:0000313" key="3">
    <source>
        <dbReference type="EMBL" id="TEB31485.1"/>
    </source>
</evidence>
<dbReference type="AlphaFoldDB" id="A0A4Y7TBD3"/>
<reference evidence="3 4" key="1">
    <citation type="journal article" date="2019" name="Nat. Ecol. Evol.">
        <title>Megaphylogeny resolves global patterns of mushroom evolution.</title>
        <authorList>
            <person name="Varga T."/>
            <person name="Krizsan K."/>
            <person name="Foldi C."/>
            <person name="Dima B."/>
            <person name="Sanchez-Garcia M."/>
            <person name="Sanchez-Ramirez S."/>
            <person name="Szollosi G.J."/>
            <person name="Szarkandi J.G."/>
            <person name="Papp V."/>
            <person name="Albert L."/>
            <person name="Andreopoulos W."/>
            <person name="Angelini C."/>
            <person name="Antonin V."/>
            <person name="Barry K.W."/>
            <person name="Bougher N.L."/>
            <person name="Buchanan P."/>
            <person name="Buyck B."/>
            <person name="Bense V."/>
            <person name="Catcheside P."/>
            <person name="Chovatia M."/>
            <person name="Cooper J."/>
            <person name="Damon W."/>
            <person name="Desjardin D."/>
            <person name="Finy P."/>
            <person name="Geml J."/>
            <person name="Haridas S."/>
            <person name="Hughes K."/>
            <person name="Justo A."/>
            <person name="Karasinski D."/>
            <person name="Kautmanova I."/>
            <person name="Kiss B."/>
            <person name="Kocsube S."/>
            <person name="Kotiranta H."/>
            <person name="LaButti K.M."/>
            <person name="Lechner B.E."/>
            <person name="Liimatainen K."/>
            <person name="Lipzen A."/>
            <person name="Lukacs Z."/>
            <person name="Mihaltcheva S."/>
            <person name="Morgado L.N."/>
            <person name="Niskanen T."/>
            <person name="Noordeloos M.E."/>
            <person name="Ohm R.A."/>
            <person name="Ortiz-Santana B."/>
            <person name="Ovrebo C."/>
            <person name="Racz N."/>
            <person name="Riley R."/>
            <person name="Savchenko A."/>
            <person name="Shiryaev A."/>
            <person name="Soop K."/>
            <person name="Spirin V."/>
            <person name="Szebenyi C."/>
            <person name="Tomsovsky M."/>
            <person name="Tulloss R.E."/>
            <person name="Uehling J."/>
            <person name="Grigoriev I.V."/>
            <person name="Vagvolgyi C."/>
            <person name="Papp T."/>
            <person name="Martin F.M."/>
            <person name="Miettinen O."/>
            <person name="Hibbett D.S."/>
            <person name="Nagy L.G."/>
        </authorList>
    </citation>
    <scope>NUCLEOTIDE SEQUENCE [LARGE SCALE GENOMIC DNA]</scope>
    <source>
        <strain evidence="3 4">FP101781</strain>
    </source>
</reference>
<dbReference type="STRING" id="71717.A0A4Y7TBD3"/>
<feature type="chain" id="PRO_5021189173" evidence="2">
    <location>
        <begin position="20"/>
        <end position="586"/>
    </location>
</feature>
<protein>
    <submittedName>
        <fullName evidence="3">Uncharacterized protein</fullName>
    </submittedName>
</protein>
<dbReference type="OrthoDB" id="10261782at2759"/>
<keyword evidence="4" id="KW-1185">Reference proteome</keyword>
<dbReference type="Proteomes" id="UP000298030">
    <property type="component" value="Unassembled WGS sequence"/>
</dbReference>
<dbReference type="InterPro" id="IPR038921">
    <property type="entry name" value="YOR389W-like"/>
</dbReference>
<organism evidence="3 4">
    <name type="scientific">Coprinellus micaceus</name>
    <name type="common">Glistening ink-cap mushroom</name>
    <name type="synonym">Coprinus micaceus</name>
    <dbReference type="NCBI Taxonomy" id="71717"/>
    <lineage>
        <taxon>Eukaryota</taxon>
        <taxon>Fungi</taxon>
        <taxon>Dikarya</taxon>
        <taxon>Basidiomycota</taxon>
        <taxon>Agaricomycotina</taxon>
        <taxon>Agaricomycetes</taxon>
        <taxon>Agaricomycetidae</taxon>
        <taxon>Agaricales</taxon>
        <taxon>Agaricineae</taxon>
        <taxon>Psathyrellaceae</taxon>
        <taxon>Coprinellus</taxon>
    </lineage>
</organism>
<dbReference type="PANTHER" id="PTHR35204">
    <property type="entry name" value="YALI0A21131P"/>
    <property type="match status" value="1"/>
</dbReference>
<evidence type="ECO:0000313" key="4">
    <source>
        <dbReference type="Proteomes" id="UP000298030"/>
    </source>
</evidence>
<keyword evidence="2" id="KW-0732">Signal</keyword>
<evidence type="ECO:0000256" key="1">
    <source>
        <dbReference type="SAM" id="MobiDB-lite"/>
    </source>
</evidence>
<proteinExistence type="predicted"/>
<sequence length="586" mass="67051">MKALGVFSTLAAASSPLLGFGAQVPFHATADRASTTAARVPEERWNFEIAPSPNATGNYIFESVSSLLQQWSNTRYRNGHNIVPVTIPVNTLLYHGTWHNEIPSVPDWVATDPEHSYLFCRGSEAEKGCWHLTLAVTRPLNVLYFDGSSAAKMEGCMDGQDMITWGNSPPNRIFDEATRIRDLCAWGKKYNLNGFMRMEMDFEIMLCDFTEGVEVASFLKLVAPHIRNRPPPPRKNLTELENDDEGMLSFRVLESGHTHNRFPGETRAQLDLTRLVSFYDIDMFPGLVESRYNQERFFHRPASIEEDGRKRLLQRLDEVLTTPQPPGSGVDWTSLIRVIKHRYADRLEILQYMLNKTENSQQTLRDVHAYTQSMLPQYLVNGVGPDNASSTSVQWASPVFQECASTHTKTVRGTLYPKLTYSERLILSSVDSTLHEICRVLVGLWADGVLKLELPEATALEPGAIVADWSSRINELTRWLDWSEWVKCRPECGFEETCYIPTWPWLHGAEWRKRPRGPPQGPGNPPEYPPQNPPENWGVHRSGDSIFKRDRKWGWVKDFTLDDDDDDYWRRPQPKCIWRVPPFDKL</sequence>
<dbReference type="PANTHER" id="PTHR35204:SF1">
    <property type="entry name" value="ENTEROTOXIN"/>
    <property type="match status" value="1"/>
</dbReference>
<comment type="caution">
    <text evidence="3">The sequence shown here is derived from an EMBL/GenBank/DDBJ whole genome shotgun (WGS) entry which is preliminary data.</text>
</comment>
<feature type="region of interest" description="Disordered" evidence="1">
    <location>
        <begin position="511"/>
        <end position="542"/>
    </location>
</feature>
<gene>
    <name evidence="3" type="ORF">FA13DRAFT_329758</name>
</gene>
<name>A0A4Y7TBD3_COPMI</name>
<accession>A0A4Y7TBD3</accession>
<evidence type="ECO:0000256" key="2">
    <source>
        <dbReference type="SAM" id="SignalP"/>
    </source>
</evidence>